<sequence>MSLRILVGMDGSNFGERAVAFALAMAKNCGATLAGMGVIDTFGIERHSAGANIGAFYFAEKLVDEKVNESRTVFENLLDRFEEQCKDRGVKSEKIIRYGTPAKEIIRESELADLLVLGIRTYFHFETTEEPDDTFEKVISHGRCPLIAVTDEELPTEMDVLMAYDGNLKSNNALKAFAGVNDRLNFSREVTLLNVNHDLGEGDRILEKAACYLQAHGLTIKKKVRAGRPREIIYKTAKEMEAIRKTLLVIGTSGSNELSDYILGNSIKNMVRDGSIPMFIFH</sequence>
<dbReference type="PRINTS" id="PR01438">
    <property type="entry name" value="UNVRSLSTRESS"/>
</dbReference>
<dbReference type="Gene3D" id="3.40.50.12370">
    <property type="match status" value="1"/>
</dbReference>
<dbReference type="OrthoDB" id="5431433at2"/>
<dbReference type="Pfam" id="PF00582">
    <property type="entry name" value="Usp"/>
    <property type="match status" value="2"/>
</dbReference>
<name>A0A1H8BFZ7_9BACT</name>
<evidence type="ECO:0000256" key="1">
    <source>
        <dbReference type="ARBA" id="ARBA00008791"/>
    </source>
</evidence>
<keyword evidence="4" id="KW-1185">Reference proteome</keyword>
<dbReference type="EMBL" id="FOBS01000053">
    <property type="protein sequence ID" value="SEM81686.1"/>
    <property type="molecule type" value="Genomic_DNA"/>
</dbReference>
<dbReference type="PANTHER" id="PTHR46268:SF6">
    <property type="entry name" value="UNIVERSAL STRESS PROTEIN UP12"/>
    <property type="match status" value="1"/>
</dbReference>
<dbReference type="RefSeq" id="WP_093884956.1">
    <property type="nucleotide sequence ID" value="NZ_FOBS01000053.1"/>
</dbReference>
<evidence type="ECO:0000313" key="4">
    <source>
        <dbReference type="Proteomes" id="UP000198744"/>
    </source>
</evidence>
<dbReference type="CDD" id="cd00293">
    <property type="entry name" value="USP-like"/>
    <property type="match status" value="2"/>
</dbReference>
<feature type="domain" description="UspA" evidence="2">
    <location>
        <begin position="207"/>
        <end position="281"/>
    </location>
</feature>
<dbReference type="PANTHER" id="PTHR46268">
    <property type="entry name" value="STRESS RESPONSE PROTEIN NHAX"/>
    <property type="match status" value="1"/>
</dbReference>
<dbReference type="SUPFAM" id="SSF52402">
    <property type="entry name" value="Adenine nucleotide alpha hydrolases-like"/>
    <property type="match status" value="2"/>
</dbReference>
<dbReference type="InterPro" id="IPR006015">
    <property type="entry name" value="Universal_stress_UspA"/>
</dbReference>
<proteinExistence type="inferred from homology"/>
<gene>
    <name evidence="3" type="ORF">SAMN04489760_1534</name>
</gene>
<accession>A0A1H8BFZ7</accession>
<dbReference type="InterPro" id="IPR006016">
    <property type="entry name" value="UspA"/>
</dbReference>
<evidence type="ECO:0000313" key="3">
    <source>
        <dbReference type="EMBL" id="SEM81686.1"/>
    </source>
</evidence>
<dbReference type="AlphaFoldDB" id="A0A1H8BFZ7"/>
<feature type="domain" description="UspA" evidence="2">
    <location>
        <begin position="2"/>
        <end position="149"/>
    </location>
</feature>
<reference evidence="3 4" key="1">
    <citation type="submission" date="2016-10" db="EMBL/GenBank/DDBJ databases">
        <authorList>
            <person name="de Groot N.N."/>
        </authorList>
    </citation>
    <scope>NUCLEOTIDE SEQUENCE [LARGE SCALE GENOMIC DNA]</scope>
    <source>
        <strain evidence="3 4">DSM 8423</strain>
    </source>
</reference>
<dbReference type="Proteomes" id="UP000198744">
    <property type="component" value="Unassembled WGS sequence"/>
</dbReference>
<comment type="similarity">
    <text evidence="1">Belongs to the universal stress protein A family.</text>
</comment>
<evidence type="ECO:0000259" key="2">
    <source>
        <dbReference type="Pfam" id="PF00582"/>
    </source>
</evidence>
<organism evidence="3 4">
    <name type="scientific">Syntrophus gentianae</name>
    <dbReference type="NCBI Taxonomy" id="43775"/>
    <lineage>
        <taxon>Bacteria</taxon>
        <taxon>Pseudomonadati</taxon>
        <taxon>Thermodesulfobacteriota</taxon>
        <taxon>Syntrophia</taxon>
        <taxon>Syntrophales</taxon>
        <taxon>Syntrophaceae</taxon>
        <taxon>Syntrophus</taxon>
    </lineage>
</organism>
<protein>
    <submittedName>
        <fullName evidence="3">Nucleotide-binding universal stress protein, UspA family</fullName>
    </submittedName>
</protein>